<dbReference type="EMBL" id="KQ246424">
    <property type="protein sequence ID" value="KNC72846.1"/>
    <property type="molecule type" value="Genomic_DNA"/>
</dbReference>
<dbReference type="AlphaFoldDB" id="A0A0L0F8H0"/>
<evidence type="ECO:0000313" key="2">
    <source>
        <dbReference type="Proteomes" id="UP000054560"/>
    </source>
</evidence>
<accession>A0A0L0F8H0</accession>
<evidence type="ECO:0000313" key="1">
    <source>
        <dbReference type="EMBL" id="KNC72846.1"/>
    </source>
</evidence>
<reference evidence="1 2" key="1">
    <citation type="submission" date="2011-02" db="EMBL/GenBank/DDBJ databases">
        <title>The Genome Sequence of Sphaeroforma arctica JP610.</title>
        <authorList>
            <consortium name="The Broad Institute Genome Sequencing Platform"/>
            <person name="Russ C."/>
            <person name="Cuomo C."/>
            <person name="Young S.K."/>
            <person name="Zeng Q."/>
            <person name="Gargeya S."/>
            <person name="Alvarado L."/>
            <person name="Berlin A."/>
            <person name="Chapman S.B."/>
            <person name="Chen Z."/>
            <person name="Freedman E."/>
            <person name="Gellesch M."/>
            <person name="Goldberg J."/>
            <person name="Griggs A."/>
            <person name="Gujja S."/>
            <person name="Heilman E."/>
            <person name="Heiman D."/>
            <person name="Howarth C."/>
            <person name="Mehta T."/>
            <person name="Neiman D."/>
            <person name="Pearson M."/>
            <person name="Roberts A."/>
            <person name="Saif S."/>
            <person name="Shea T."/>
            <person name="Shenoy N."/>
            <person name="Sisk P."/>
            <person name="Stolte C."/>
            <person name="Sykes S."/>
            <person name="White J."/>
            <person name="Yandava C."/>
            <person name="Burger G."/>
            <person name="Gray M.W."/>
            <person name="Holland P.W.H."/>
            <person name="King N."/>
            <person name="Lang F.B.F."/>
            <person name="Roger A.J."/>
            <person name="Ruiz-Trillo I."/>
            <person name="Haas B."/>
            <person name="Nusbaum C."/>
            <person name="Birren B."/>
        </authorList>
    </citation>
    <scope>NUCLEOTIDE SEQUENCE [LARGE SCALE GENOMIC DNA]</scope>
    <source>
        <strain evidence="1 2">JP610</strain>
    </source>
</reference>
<keyword evidence="2" id="KW-1185">Reference proteome</keyword>
<name>A0A0L0F8H0_9EUKA</name>
<gene>
    <name evidence="1" type="ORF">SARC_14592</name>
</gene>
<dbReference type="Proteomes" id="UP000054560">
    <property type="component" value="Unassembled WGS sequence"/>
</dbReference>
<dbReference type="GeneID" id="25915096"/>
<proteinExistence type="predicted"/>
<protein>
    <submittedName>
        <fullName evidence="1">Uncharacterized protein</fullName>
    </submittedName>
</protein>
<dbReference type="RefSeq" id="XP_014146748.1">
    <property type="nucleotide sequence ID" value="XM_014291273.1"/>
</dbReference>
<sequence>MLFLSSNEKSVMGLFDSLLEGKTFSATLPRQGMSVVGTGGSSGRSTTMFGDTEWSATGLVDASLGDQAGWKETEFAYHRCLSRLVEMQSIEYEQRHRYRHHEASKPLC</sequence>
<organism evidence="1 2">
    <name type="scientific">Sphaeroforma arctica JP610</name>
    <dbReference type="NCBI Taxonomy" id="667725"/>
    <lineage>
        <taxon>Eukaryota</taxon>
        <taxon>Ichthyosporea</taxon>
        <taxon>Ichthyophonida</taxon>
        <taxon>Sphaeroforma</taxon>
    </lineage>
</organism>